<gene>
    <name evidence="3" type="primary">AlNc14C28G2735</name>
    <name evidence="3" type="ORF">ALNC14_031570</name>
</gene>
<dbReference type="PANTHER" id="PTHR16193:SF0">
    <property type="entry name" value="TETRATRICOPEPTIDE REPEAT PROTEIN 27"/>
    <property type="match status" value="1"/>
</dbReference>
<keyword evidence="2" id="KW-0802">TPR repeat</keyword>
<reference evidence="3" key="2">
    <citation type="submission" date="2011-02" db="EMBL/GenBank/DDBJ databases">
        <authorList>
            <person name="MacLean D."/>
        </authorList>
    </citation>
    <scope>NUCLEOTIDE SEQUENCE</scope>
</reference>
<name>F0W7B5_9STRA</name>
<accession>F0W7B5</accession>
<keyword evidence="1" id="KW-0677">Repeat</keyword>
<evidence type="ECO:0000313" key="3">
    <source>
        <dbReference type="EMBL" id="CCA17014.1"/>
    </source>
</evidence>
<dbReference type="AlphaFoldDB" id="F0W7B5"/>
<protein>
    <submittedName>
        <fullName evidence="3">Tetratricopeptide repeat protein putative</fullName>
    </submittedName>
</protein>
<sequence>MKQILIIFSWSRFQFEDDTNLKQEKLPVIDQTILLALCSDVKSNNPNDDLTREEMMAYIARVLEQPNNWMIQALVDQHTNRLLTPTSLEDVTPAFERMAYVYALAFPPQFALKKDLAERYFALGAVASALELYKELEIWDEVVICYRLLD</sequence>
<reference evidence="3" key="1">
    <citation type="journal article" date="2011" name="PLoS Biol.">
        <title>Gene gain and loss during evolution of obligate parasitism in the white rust pathogen of Arabidopsis thaliana.</title>
        <authorList>
            <person name="Kemen E."/>
            <person name="Gardiner A."/>
            <person name="Schultz-Larsen T."/>
            <person name="Kemen A.C."/>
            <person name="Balmuth A.L."/>
            <person name="Robert-Seilaniantz A."/>
            <person name="Bailey K."/>
            <person name="Holub E."/>
            <person name="Studholme D.J."/>
            <person name="Maclean D."/>
            <person name="Jones J.D."/>
        </authorList>
    </citation>
    <scope>NUCLEOTIDE SEQUENCE</scope>
</reference>
<proteinExistence type="predicted"/>
<dbReference type="PANTHER" id="PTHR16193">
    <property type="entry name" value="TETRATRICOPEPTIDE REPEAT PROTEIN 27"/>
    <property type="match status" value="1"/>
</dbReference>
<evidence type="ECO:0000256" key="1">
    <source>
        <dbReference type="ARBA" id="ARBA00022737"/>
    </source>
</evidence>
<dbReference type="InterPro" id="IPR044244">
    <property type="entry name" value="TTC27/Emw1"/>
</dbReference>
<evidence type="ECO:0000256" key="2">
    <source>
        <dbReference type="ARBA" id="ARBA00022803"/>
    </source>
</evidence>
<dbReference type="HOGENOM" id="CLU_1743879_0_0_1"/>
<organism evidence="3">
    <name type="scientific">Albugo laibachii Nc14</name>
    <dbReference type="NCBI Taxonomy" id="890382"/>
    <lineage>
        <taxon>Eukaryota</taxon>
        <taxon>Sar</taxon>
        <taxon>Stramenopiles</taxon>
        <taxon>Oomycota</taxon>
        <taxon>Peronosporomycetes</taxon>
        <taxon>Albuginales</taxon>
        <taxon>Albuginaceae</taxon>
        <taxon>Albugo</taxon>
    </lineage>
</organism>
<dbReference type="EMBL" id="FR824073">
    <property type="protein sequence ID" value="CCA17014.1"/>
    <property type="molecule type" value="Genomic_DNA"/>
</dbReference>